<dbReference type="InterPro" id="IPR036390">
    <property type="entry name" value="WH_DNA-bd_sf"/>
</dbReference>
<proteinExistence type="inferred from homology"/>
<dbReference type="Gene3D" id="1.10.10.10">
    <property type="entry name" value="Winged helix-like DNA-binding domain superfamily/Winged helix DNA-binding domain"/>
    <property type="match status" value="1"/>
</dbReference>
<dbReference type="CDD" id="cd08422">
    <property type="entry name" value="PBP2_CrgA_like"/>
    <property type="match status" value="1"/>
</dbReference>
<sequence length="310" mass="33749">MDRLKALTVFVRVAVAGGISAGARELGMTPQAASKQVAALEALLNVRLFQRSTHHIALTAEGERLLAQCRGAVGELETALRTLDDDRAHAVGTIRVAAPYSLARRFLAPLLGEFCDRQPGVTAELIVSDDMADIVEQRIDIAVRTGNLPDSGLIARRVADLQLVVCAAPAYLRRHGEPQTVDALRDHRCTAFLYPRTGKPFPWEFLVDGRVDTQQVHPFIATNDIDAELDIVLSGAAIGQFFGYSVHAHVREGRLVPLLTQHATARYGLYLCMPQRTHLPLRSRLLMDFLAARLGAHPELAPLPLAGAPA</sequence>
<dbReference type="FunFam" id="1.10.10.10:FF:000001">
    <property type="entry name" value="LysR family transcriptional regulator"/>
    <property type="match status" value="1"/>
</dbReference>
<dbReference type="PANTHER" id="PTHR30537:SF5">
    <property type="entry name" value="HTH-TYPE TRANSCRIPTIONAL ACTIVATOR TTDR-RELATED"/>
    <property type="match status" value="1"/>
</dbReference>
<dbReference type="InterPro" id="IPR058163">
    <property type="entry name" value="LysR-type_TF_proteobact-type"/>
</dbReference>
<evidence type="ECO:0000256" key="2">
    <source>
        <dbReference type="ARBA" id="ARBA00023015"/>
    </source>
</evidence>
<evidence type="ECO:0000259" key="5">
    <source>
        <dbReference type="PROSITE" id="PS50931"/>
    </source>
</evidence>
<protein>
    <submittedName>
        <fullName evidence="6">LysR family transcriptional regulator</fullName>
    </submittedName>
</protein>
<evidence type="ECO:0000313" key="6">
    <source>
        <dbReference type="EMBL" id="KML48799.1"/>
    </source>
</evidence>
<dbReference type="Pfam" id="PF00126">
    <property type="entry name" value="HTH_1"/>
    <property type="match status" value="1"/>
</dbReference>
<dbReference type="AlphaFoldDB" id="A0A0J5ZF64"/>
<dbReference type="EMBL" id="LDWR01000055">
    <property type="protein sequence ID" value="KML48799.1"/>
    <property type="molecule type" value="Genomic_DNA"/>
</dbReference>
<gene>
    <name evidence="6" type="ORF">VL15_29575</name>
</gene>
<feature type="domain" description="HTH lysR-type" evidence="5">
    <location>
        <begin position="1"/>
        <end position="59"/>
    </location>
</feature>
<organism evidence="6 7">
    <name type="scientific">Burkholderia cepacia</name>
    <name type="common">Pseudomonas cepacia</name>
    <dbReference type="NCBI Taxonomy" id="292"/>
    <lineage>
        <taxon>Bacteria</taxon>
        <taxon>Pseudomonadati</taxon>
        <taxon>Pseudomonadota</taxon>
        <taxon>Betaproteobacteria</taxon>
        <taxon>Burkholderiales</taxon>
        <taxon>Burkholderiaceae</taxon>
        <taxon>Burkholderia</taxon>
        <taxon>Burkholderia cepacia complex</taxon>
    </lineage>
</organism>
<dbReference type="SUPFAM" id="SSF53850">
    <property type="entry name" value="Periplasmic binding protein-like II"/>
    <property type="match status" value="1"/>
</dbReference>
<evidence type="ECO:0000256" key="1">
    <source>
        <dbReference type="ARBA" id="ARBA00009437"/>
    </source>
</evidence>
<dbReference type="GO" id="GO:0003677">
    <property type="term" value="F:DNA binding"/>
    <property type="evidence" value="ECO:0007669"/>
    <property type="project" value="UniProtKB-KW"/>
</dbReference>
<dbReference type="Pfam" id="PF03466">
    <property type="entry name" value="LysR_substrate"/>
    <property type="match status" value="1"/>
</dbReference>
<dbReference type="InterPro" id="IPR005119">
    <property type="entry name" value="LysR_subst-bd"/>
</dbReference>
<dbReference type="Proteomes" id="UP000036338">
    <property type="component" value="Unassembled WGS sequence"/>
</dbReference>
<dbReference type="GO" id="GO:0003700">
    <property type="term" value="F:DNA-binding transcription factor activity"/>
    <property type="evidence" value="ECO:0007669"/>
    <property type="project" value="InterPro"/>
</dbReference>
<comment type="caution">
    <text evidence="6">The sequence shown here is derived from an EMBL/GenBank/DDBJ whole genome shotgun (WGS) entry which is preliminary data.</text>
</comment>
<keyword evidence="2" id="KW-0805">Transcription regulation</keyword>
<accession>A0A0J5ZF64</accession>
<evidence type="ECO:0000256" key="4">
    <source>
        <dbReference type="ARBA" id="ARBA00023163"/>
    </source>
</evidence>
<dbReference type="PATRIC" id="fig|292.27.peg.6536"/>
<dbReference type="Gene3D" id="3.40.190.290">
    <property type="match status" value="1"/>
</dbReference>
<keyword evidence="4" id="KW-0804">Transcription</keyword>
<dbReference type="SUPFAM" id="SSF46785">
    <property type="entry name" value="Winged helix' DNA-binding domain"/>
    <property type="match status" value="1"/>
</dbReference>
<dbReference type="RefSeq" id="WP_048250230.1">
    <property type="nucleotide sequence ID" value="NZ_LDWR01000055.1"/>
</dbReference>
<dbReference type="InterPro" id="IPR000847">
    <property type="entry name" value="LysR_HTH_N"/>
</dbReference>
<reference evidence="6 7" key="1">
    <citation type="submission" date="2015-05" db="EMBL/GenBank/DDBJ databases">
        <title>Draft genome of Burkholderia cepacia LK29.</title>
        <authorList>
            <person name="Chan X.Y."/>
        </authorList>
    </citation>
    <scope>NUCLEOTIDE SEQUENCE [LARGE SCALE GENOMIC DNA]</scope>
    <source>
        <strain evidence="6 7">LK29</strain>
    </source>
</reference>
<dbReference type="PANTHER" id="PTHR30537">
    <property type="entry name" value="HTH-TYPE TRANSCRIPTIONAL REGULATOR"/>
    <property type="match status" value="1"/>
</dbReference>
<evidence type="ECO:0000256" key="3">
    <source>
        <dbReference type="ARBA" id="ARBA00023125"/>
    </source>
</evidence>
<name>A0A0J5ZF64_BURCE</name>
<dbReference type="InterPro" id="IPR036388">
    <property type="entry name" value="WH-like_DNA-bd_sf"/>
</dbReference>
<keyword evidence="3" id="KW-0238">DNA-binding</keyword>
<comment type="similarity">
    <text evidence="1">Belongs to the LysR transcriptional regulatory family.</text>
</comment>
<evidence type="ECO:0000313" key="7">
    <source>
        <dbReference type="Proteomes" id="UP000036338"/>
    </source>
</evidence>
<dbReference type="PROSITE" id="PS50931">
    <property type="entry name" value="HTH_LYSR"/>
    <property type="match status" value="1"/>
</dbReference>